<keyword evidence="4 5" id="KW-0560">Oxidoreductase</keyword>
<evidence type="ECO:0000259" key="6">
    <source>
        <dbReference type="Pfam" id="PF00881"/>
    </source>
</evidence>
<gene>
    <name evidence="7" type="ORF">EH198_22480</name>
</gene>
<feature type="domain" description="Nitroreductase" evidence="6">
    <location>
        <begin position="8"/>
        <end position="164"/>
    </location>
</feature>
<proteinExistence type="inferred from homology"/>
<evidence type="ECO:0000256" key="3">
    <source>
        <dbReference type="ARBA" id="ARBA00022643"/>
    </source>
</evidence>
<evidence type="ECO:0000313" key="7">
    <source>
        <dbReference type="EMBL" id="RQW08378.1"/>
    </source>
</evidence>
<dbReference type="OrthoDB" id="9775805at2"/>
<dbReference type="GO" id="GO:0016491">
    <property type="term" value="F:oxidoreductase activity"/>
    <property type="evidence" value="ECO:0007669"/>
    <property type="project" value="UniProtKB-UniRule"/>
</dbReference>
<evidence type="ECO:0000313" key="8">
    <source>
        <dbReference type="Proteomes" id="UP000282529"/>
    </source>
</evidence>
<dbReference type="CDD" id="cd02146">
    <property type="entry name" value="NfsA-like"/>
    <property type="match status" value="1"/>
</dbReference>
<evidence type="ECO:0000256" key="1">
    <source>
        <dbReference type="ARBA" id="ARBA00008366"/>
    </source>
</evidence>
<dbReference type="PIRSF" id="PIRSF005426">
    <property type="entry name" value="Frp"/>
    <property type="match status" value="1"/>
</dbReference>
<reference evidence="7 8" key="1">
    <citation type="submission" date="2018-11" db="EMBL/GenBank/DDBJ databases">
        <title>Genome sequence of strain 7197.</title>
        <authorList>
            <person name="Gao J."/>
            <person name="Sun J."/>
        </authorList>
    </citation>
    <scope>NUCLEOTIDE SEQUENCE [LARGE SCALE GENOMIC DNA]</scope>
    <source>
        <strain evidence="7 8">7197</strain>
    </source>
</reference>
<keyword evidence="8" id="KW-1185">Reference proteome</keyword>
<keyword evidence="2 5" id="KW-0285">Flavoprotein</keyword>
<dbReference type="PANTHER" id="PTHR43425">
    <property type="entry name" value="OXYGEN-INSENSITIVE NADPH NITROREDUCTASE"/>
    <property type="match status" value="1"/>
</dbReference>
<dbReference type="EMBL" id="RQPI01000021">
    <property type="protein sequence ID" value="RQW08378.1"/>
    <property type="molecule type" value="Genomic_DNA"/>
</dbReference>
<dbReference type="SUPFAM" id="SSF55469">
    <property type="entry name" value="FMN-dependent nitroreductase-like"/>
    <property type="match status" value="1"/>
</dbReference>
<dbReference type="InterPro" id="IPR016446">
    <property type="entry name" value="Flavin_OxRdtase_Frp"/>
</dbReference>
<evidence type="ECO:0000256" key="4">
    <source>
        <dbReference type="ARBA" id="ARBA00023002"/>
    </source>
</evidence>
<dbReference type="Gene3D" id="3.40.109.10">
    <property type="entry name" value="NADH Oxidase"/>
    <property type="match status" value="1"/>
</dbReference>
<comment type="caution">
    <text evidence="7">The sequence shown here is derived from an EMBL/GenBank/DDBJ whole genome shotgun (WGS) entry which is preliminary data.</text>
</comment>
<dbReference type="InterPro" id="IPR000415">
    <property type="entry name" value="Nitroreductase-like"/>
</dbReference>
<dbReference type="PANTHER" id="PTHR43425:SF2">
    <property type="entry name" value="OXYGEN-INSENSITIVE NADPH NITROREDUCTASE"/>
    <property type="match status" value="1"/>
</dbReference>
<accession>A0A3N9NWW0</accession>
<dbReference type="AlphaFoldDB" id="A0A3N9NWW0"/>
<dbReference type="Proteomes" id="UP000282529">
    <property type="component" value="Unassembled WGS sequence"/>
</dbReference>
<keyword evidence="3 5" id="KW-0288">FMN</keyword>
<dbReference type="InterPro" id="IPR029479">
    <property type="entry name" value="Nitroreductase"/>
</dbReference>
<comment type="similarity">
    <text evidence="1 5">Belongs to the flavin oxidoreductase frp family.</text>
</comment>
<evidence type="ECO:0000256" key="5">
    <source>
        <dbReference type="PIRNR" id="PIRNR005426"/>
    </source>
</evidence>
<protein>
    <submittedName>
        <fullName evidence="7">NADPH-dependent oxidoreductase</fullName>
    </submittedName>
</protein>
<sequence>MNEVLGTLRNHRSYRQYSQRVVETEALQTIIEAAQAAPSWINGQHVTVISVRDEERKRKLSEFSGNQRHVAEAPVFLVFCMDFYRAKLAGEIENVSFDAERDVDALLTGATDVGIALEAAIVAAESLGLGIIPIGGVRRNTRGVIDLLNLPKYVFPVVGLCVGYPEAQVSKQPRLPLRAVWHEESYNPDLAGYLQEINESNRQTLKAQGLEEKDWTARVAAFFAANPEYGDAKRTLREQGFTCSNLDPDSK</sequence>
<name>A0A3N9NWW0_9BACL</name>
<keyword evidence="5" id="KW-0521">NADP</keyword>
<dbReference type="Pfam" id="PF00881">
    <property type="entry name" value="Nitroreductase"/>
    <property type="match status" value="1"/>
</dbReference>
<organism evidence="7 8">
    <name type="scientific">Paenibacillus rhizophilus</name>
    <dbReference type="NCBI Taxonomy" id="1850366"/>
    <lineage>
        <taxon>Bacteria</taxon>
        <taxon>Bacillati</taxon>
        <taxon>Bacillota</taxon>
        <taxon>Bacilli</taxon>
        <taxon>Bacillales</taxon>
        <taxon>Paenibacillaceae</taxon>
        <taxon>Paenibacillus</taxon>
    </lineage>
</organism>
<evidence type="ECO:0000256" key="2">
    <source>
        <dbReference type="ARBA" id="ARBA00022630"/>
    </source>
</evidence>